<keyword evidence="5" id="KW-1185">Reference proteome</keyword>
<dbReference type="EMBL" id="WKJJ01000002">
    <property type="protein sequence ID" value="MRV70918.1"/>
    <property type="molecule type" value="Genomic_DNA"/>
</dbReference>
<evidence type="ECO:0000259" key="2">
    <source>
        <dbReference type="Pfam" id="PF16024"/>
    </source>
</evidence>
<accession>A0A7X2IJM2</accession>
<organism evidence="4 5">
    <name type="scientific">Pseudoduganella rivuli</name>
    <dbReference type="NCBI Taxonomy" id="2666085"/>
    <lineage>
        <taxon>Bacteria</taxon>
        <taxon>Pseudomonadati</taxon>
        <taxon>Pseudomonadota</taxon>
        <taxon>Betaproteobacteria</taxon>
        <taxon>Burkholderiales</taxon>
        <taxon>Oxalobacteraceae</taxon>
        <taxon>Telluria group</taxon>
        <taxon>Pseudoduganella</taxon>
    </lineage>
</organism>
<feature type="domain" description="DUF4785" evidence="3">
    <location>
        <begin position="310"/>
        <end position="411"/>
    </location>
</feature>
<dbReference type="InterPro" id="IPR048295">
    <property type="entry name" value="DUF4785_C"/>
</dbReference>
<dbReference type="AlphaFoldDB" id="A0A7X2IJM2"/>
<sequence>MQLKLSMMAAALMAACVSASAVDLLPKQAGDLEPAALAAAKPAPQAAKAGAPGQSRETVALSWASSDAGMAAATPHEAESRESYTIVTGADLAKGVPLNTTAPRAVVRVQALDMSSPRANLAIHPQSMTVIDQAGRARGSAEAMEALVTDDKLAKADLPFAPGTSAFRLHAGLGAGQFKLRADNLGAGERFLVNVVEPDSPVSLTMQAGAAAYLHGQQLSLVSALRGKDGSKPALTRLEGYVMSPAGRRFPLTFRNGAGGRMTAQLALDADEELAPGLWEVHAHGQGKAKQGDVQRSLRLAFPVAMPTAKLDRKVVLANSSGGIQVNFGVEAAQAGRYEVRGVLYGTVQGELKPVGVAHAAQWMEAGSGTIALAFAPELRVAASGPYEIRELFLLDQGRMGVLQRQQRAVVIDERELARVSPRPDKVAVAAPQRVK</sequence>
<name>A0A7X2IJM2_9BURK</name>
<proteinExistence type="predicted"/>
<dbReference type="Pfam" id="PF16024">
    <property type="entry name" value="DUF4785_1st"/>
    <property type="match status" value="1"/>
</dbReference>
<protein>
    <submittedName>
        <fullName evidence="4">DUF4785 family protein</fullName>
    </submittedName>
</protein>
<dbReference type="RefSeq" id="WP_154371383.1">
    <property type="nucleotide sequence ID" value="NZ_WKJJ01000002.1"/>
</dbReference>
<evidence type="ECO:0000259" key="3">
    <source>
        <dbReference type="Pfam" id="PF20943"/>
    </source>
</evidence>
<dbReference type="PROSITE" id="PS51257">
    <property type="entry name" value="PROKAR_LIPOPROTEIN"/>
    <property type="match status" value="1"/>
</dbReference>
<gene>
    <name evidence="4" type="ORF">GJ700_04190</name>
</gene>
<dbReference type="InterPro" id="IPR031979">
    <property type="entry name" value="DUF4785_N"/>
</dbReference>
<feature type="signal peptide" evidence="1">
    <location>
        <begin position="1"/>
        <end position="21"/>
    </location>
</feature>
<reference evidence="4 5" key="1">
    <citation type="submission" date="2019-11" db="EMBL/GenBank/DDBJ databases">
        <title>Novel species isolated from a subtropical stream in China.</title>
        <authorList>
            <person name="Lu H."/>
        </authorList>
    </citation>
    <scope>NUCLEOTIDE SEQUENCE [LARGE SCALE GENOMIC DNA]</scope>
    <source>
        <strain evidence="4 5">FT92W</strain>
    </source>
</reference>
<evidence type="ECO:0000313" key="5">
    <source>
        <dbReference type="Proteomes" id="UP000446768"/>
    </source>
</evidence>
<evidence type="ECO:0000256" key="1">
    <source>
        <dbReference type="SAM" id="SignalP"/>
    </source>
</evidence>
<keyword evidence="1" id="KW-0732">Signal</keyword>
<dbReference type="Gene3D" id="2.60.120.1370">
    <property type="match status" value="1"/>
</dbReference>
<feature type="domain" description="DUF4785" evidence="2">
    <location>
        <begin position="53"/>
        <end position="197"/>
    </location>
</feature>
<dbReference type="Proteomes" id="UP000446768">
    <property type="component" value="Unassembled WGS sequence"/>
</dbReference>
<evidence type="ECO:0000313" key="4">
    <source>
        <dbReference type="EMBL" id="MRV70918.1"/>
    </source>
</evidence>
<dbReference type="Pfam" id="PF20943">
    <property type="entry name" value="DUF4785_3rd"/>
    <property type="match status" value="1"/>
</dbReference>
<comment type="caution">
    <text evidence="4">The sequence shown here is derived from an EMBL/GenBank/DDBJ whole genome shotgun (WGS) entry which is preliminary data.</text>
</comment>
<dbReference type="Gene3D" id="2.60.40.3870">
    <property type="entry name" value="Uncharacterised protein PF16024, DUF4785"/>
    <property type="match status" value="1"/>
</dbReference>
<feature type="chain" id="PRO_5030647863" evidence="1">
    <location>
        <begin position="22"/>
        <end position="436"/>
    </location>
</feature>